<dbReference type="PROSITE" id="PS00345">
    <property type="entry name" value="ETS_DOMAIN_1"/>
    <property type="match status" value="1"/>
</dbReference>
<evidence type="ECO:0000256" key="3">
    <source>
        <dbReference type="ARBA" id="ARBA00023125"/>
    </source>
</evidence>
<dbReference type="PROSITE" id="PS00346">
    <property type="entry name" value="ETS_DOMAIN_2"/>
    <property type="match status" value="1"/>
</dbReference>
<feature type="domain" description="ETS" evidence="7">
    <location>
        <begin position="848"/>
        <end position="926"/>
    </location>
</feature>
<keyword evidence="9" id="KW-1185">Reference proteome</keyword>
<comment type="subcellular location">
    <subcellularLocation>
        <location evidence="1 5">Nucleus</location>
    </subcellularLocation>
</comment>
<evidence type="ECO:0000259" key="7">
    <source>
        <dbReference type="PROSITE" id="PS50061"/>
    </source>
</evidence>
<evidence type="ECO:0000256" key="2">
    <source>
        <dbReference type="ARBA" id="ARBA00005562"/>
    </source>
</evidence>
<dbReference type="InterPro" id="IPR013094">
    <property type="entry name" value="AB_hydrolase_3"/>
</dbReference>
<dbReference type="PROSITE" id="PS50061">
    <property type="entry name" value="ETS_DOMAIN_3"/>
    <property type="match status" value="1"/>
</dbReference>
<dbReference type="PANTHER" id="PTHR23025:SF3">
    <property type="entry name" value="HORMONE-SENSITIVE LIPASE"/>
    <property type="match status" value="1"/>
</dbReference>
<dbReference type="InterPro" id="IPR010468">
    <property type="entry name" value="HSL_N"/>
</dbReference>
<organism evidence="8 9">
    <name type="scientific">Heterodera schachtii</name>
    <name type="common">Sugarbeet cyst nematode worm</name>
    <name type="synonym">Tylenchus schachtii</name>
    <dbReference type="NCBI Taxonomy" id="97005"/>
    <lineage>
        <taxon>Eukaryota</taxon>
        <taxon>Metazoa</taxon>
        <taxon>Ecdysozoa</taxon>
        <taxon>Nematoda</taxon>
        <taxon>Chromadorea</taxon>
        <taxon>Rhabditida</taxon>
        <taxon>Tylenchina</taxon>
        <taxon>Tylenchomorpha</taxon>
        <taxon>Tylenchoidea</taxon>
        <taxon>Heteroderidae</taxon>
        <taxon>Heteroderinae</taxon>
        <taxon>Heterodera</taxon>
    </lineage>
</organism>
<dbReference type="InterPro" id="IPR036388">
    <property type="entry name" value="WH-like_DNA-bd_sf"/>
</dbReference>
<sequence length="1066" mass="118344">MKTPINNKFTNCTPSTKRSSVSKLSVQRNAVFDLLKQLATDNFTYFRQNCSSSVYGKRMSECCDELSASADLMRDIIRKLQFASQKCDYDENTPGNGFRSLVCITDIVLLHLVSVLRICSESRGILMFRLAYYCKEIEAYSAILRFLVLAYQQVVLLFNRLDGGSLFPPLEGDYQQYNILFKGIESLDGSCFYGRPLGFQFFPSVTRIFRVIGLVLATYSLSWENGSAALSSLINSGRMLLNPEQRAKRIIKVTREADINFCRAFWNLSELPTARLFCPNMTICEAREVKPAGPLPLETVDGGLIHIPEPSAHTGVRSVSIKLLSSSHRSGISPPNAMNALPASPCLVIHCHGGGYVATSSKSHENYLRLWAKSLNCPIVSIDYSLAPEHPFPRPTEEVLYVYAWILNNPEKFGWTGSRICMVGDSAGGNLIVSVNLKLVELGVKRIPDGLVPIYTPFLFQYLPSPSRVLSFMDPLLHMGVVIRCAAAYSGSYSDEELDKNCSFHVKSDSAGGNGHLSLQDYVNRVQRAQRDNILDFTQGSQSIVSLINLSLLNKTSLDKSPTTEQSPNNQAKESNGCHDVEMEEPTCSAKLERTDDPNGLSQNLVDKLMEMMEEEEEEAEENGFTEEIEAESFTYETIQTPTKSRSLSQSLADTAVLAAGHAFDNLSDWLDAPMEPLGYSDKKKLSRAVTLSPKKAAQLNQKDAENHQSHFTELLKLKLPRDHLMSPMYAPKELLAKMPPMSFVACHLDPLLDDTVTFAKLVRDSGGRVKSVDLLDNLPHGFLNFAPMSSDCRDVAFPFPPPPPLFHQFNSPFPPIGTAENSQKKSDDSRNDLLLLARVPQQNNGQIQLWQFLLELLSTGDSCITWEGTKGEFKLLKPDEVAKKWGERKSKPNMNYDKLSRALRYYYDKQFMSKVHGKRYTYKFDLDTLAKACETAAEGPKEMPKEGRKGTAETMAEDERAANWGGTAAECPFGRSFGISSAPLKPFELGQLNNPCNSTPFPTAALPCHTVADFPACGPDSTPFSPWHSVTHAIPGHAIPPSIFTPSAPFGTFNCSSNAFYSPDR</sequence>
<dbReference type="Gene3D" id="1.10.10.10">
    <property type="entry name" value="Winged helix-like DNA-binding domain superfamily/Winged helix DNA-binding domain"/>
    <property type="match status" value="1"/>
</dbReference>
<evidence type="ECO:0000256" key="5">
    <source>
        <dbReference type="RuleBase" id="RU004019"/>
    </source>
</evidence>
<proteinExistence type="inferred from homology"/>
<evidence type="ECO:0000256" key="1">
    <source>
        <dbReference type="ARBA" id="ARBA00004123"/>
    </source>
</evidence>
<dbReference type="EMBL" id="JBICCN010000083">
    <property type="protein sequence ID" value="KAL3095378.1"/>
    <property type="molecule type" value="Genomic_DNA"/>
</dbReference>
<dbReference type="Pfam" id="PF06350">
    <property type="entry name" value="HSL_N"/>
    <property type="match status" value="1"/>
</dbReference>
<dbReference type="InterPro" id="IPR000418">
    <property type="entry name" value="Ets_dom"/>
</dbReference>
<dbReference type="InterPro" id="IPR029058">
    <property type="entry name" value="AB_hydrolase_fold"/>
</dbReference>
<keyword evidence="3 5" id="KW-0238">DNA-binding</keyword>
<comment type="similarity">
    <text evidence="2 5">Belongs to the ETS family.</text>
</comment>
<dbReference type="PANTHER" id="PTHR23025">
    <property type="entry name" value="TRIACYLGLYCEROL LIPASE"/>
    <property type="match status" value="1"/>
</dbReference>
<dbReference type="GO" id="GO:0003677">
    <property type="term" value="F:DNA binding"/>
    <property type="evidence" value="ECO:0007669"/>
    <property type="project" value="UniProtKB-KW"/>
</dbReference>
<name>A0ABD2JY97_HETSC</name>
<dbReference type="Gene3D" id="3.40.50.1820">
    <property type="entry name" value="alpha/beta hydrolase"/>
    <property type="match status" value="2"/>
</dbReference>
<dbReference type="Pfam" id="PF00178">
    <property type="entry name" value="Ets"/>
    <property type="match status" value="1"/>
</dbReference>
<gene>
    <name evidence="8" type="ORF">niasHS_007477</name>
</gene>
<accession>A0ABD2JY97</accession>
<dbReference type="FunFam" id="1.10.10.10:FF:000039">
    <property type="entry name" value="Friend leukemia integration 1 transcription factor"/>
    <property type="match status" value="1"/>
</dbReference>
<dbReference type="SMART" id="SM00413">
    <property type="entry name" value="ETS"/>
    <property type="match status" value="1"/>
</dbReference>
<dbReference type="PRINTS" id="PR00454">
    <property type="entry name" value="ETSDOMAIN"/>
</dbReference>
<reference evidence="8 9" key="1">
    <citation type="submission" date="2024-10" db="EMBL/GenBank/DDBJ databases">
        <authorList>
            <person name="Kim D."/>
        </authorList>
    </citation>
    <scope>NUCLEOTIDE SEQUENCE [LARGE SCALE GENOMIC DNA]</scope>
    <source>
        <strain evidence="8">Taebaek</strain>
    </source>
</reference>
<dbReference type="SUPFAM" id="SSF53474">
    <property type="entry name" value="alpha/beta-Hydrolases"/>
    <property type="match status" value="1"/>
</dbReference>
<feature type="compositionally biased region" description="Polar residues" evidence="6">
    <location>
        <begin position="558"/>
        <end position="574"/>
    </location>
</feature>
<evidence type="ECO:0000256" key="4">
    <source>
        <dbReference type="ARBA" id="ARBA00023242"/>
    </source>
</evidence>
<dbReference type="Proteomes" id="UP001620645">
    <property type="component" value="Unassembled WGS sequence"/>
</dbReference>
<dbReference type="Pfam" id="PF07859">
    <property type="entry name" value="Abhydrolase_3"/>
    <property type="match status" value="1"/>
</dbReference>
<dbReference type="GO" id="GO:0005634">
    <property type="term" value="C:nucleus"/>
    <property type="evidence" value="ECO:0007669"/>
    <property type="project" value="UniProtKB-SubCell"/>
</dbReference>
<evidence type="ECO:0000313" key="8">
    <source>
        <dbReference type="EMBL" id="KAL3095378.1"/>
    </source>
</evidence>
<dbReference type="SUPFAM" id="SSF46785">
    <property type="entry name" value="Winged helix' DNA-binding domain"/>
    <property type="match status" value="1"/>
</dbReference>
<evidence type="ECO:0000256" key="6">
    <source>
        <dbReference type="SAM" id="MobiDB-lite"/>
    </source>
</evidence>
<dbReference type="InterPro" id="IPR036390">
    <property type="entry name" value="WH_DNA-bd_sf"/>
</dbReference>
<keyword evidence="4 5" id="KW-0539">Nucleus</keyword>
<protein>
    <recommendedName>
        <fullName evidence="7">ETS domain-containing protein</fullName>
    </recommendedName>
</protein>
<evidence type="ECO:0000313" key="9">
    <source>
        <dbReference type="Proteomes" id="UP001620645"/>
    </source>
</evidence>
<feature type="region of interest" description="Disordered" evidence="6">
    <location>
        <begin position="558"/>
        <end position="584"/>
    </location>
</feature>
<dbReference type="AlphaFoldDB" id="A0ABD2JY97"/>
<comment type="caution">
    <text evidence="8">The sequence shown here is derived from an EMBL/GenBank/DDBJ whole genome shotgun (WGS) entry which is preliminary data.</text>
</comment>